<keyword evidence="13" id="KW-0175">Coiled coil</keyword>
<gene>
    <name evidence="15" type="ORF">GJW-30_1_02353</name>
</gene>
<dbReference type="PANTHER" id="PTHR41523:SF8">
    <property type="entry name" value="ETHYLENE RESPONSE SENSOR PROTEIN"/>
    <property type="match status" value="1"/>
</dbReference>
<sequence>MQEAFTRRPLWGNELSIMTTPPTSASQSQAPASDDARQLADINDRLRREVAAHEATLGELESVRRNLEERVAQRTKELSDATARFETALRGVRAFVFEQDKDLRYTWAYNPDTQSSGSQIEGQTDEDMLPPTERDFIIALKRKVIETGKPASHEVNYLLPDRSSLVSLHIDPRIAPDGTVDGIVCAALDISRTRTLESEQRRLTEELGTAVQRYETALRGSNVTVFTQDENLRYTSISNDFLGRPADDIVGSDEERVIPAESLQKVVGIKREALDTGESSSGEVEVASDDHTRWFDLHVEPLRDLQGVMVGLTGAVVDITDRKENEAHLRLLLRELTHRSKNLLAVIQAMARQTARHVGSTEAFLDQFSARLQALATSHDLLVQESWHGASLHELVRMQLSHHLDRFESQLTFDGPPVLLKPEAAQGLGLGLHELATNAVKYGALSVPQGRIDIRWRRMPADEGHGIELTWQEQNVPNVKMPTRRGFGSTVIERHLARSLDAEVKLEFPEGGARFQAIIPITQFVATL</sequence>
<evidence type="ECO:0000313" key="15">
    <source>
        <dbReference type="EMBL" id="BAT59819.1"/>
    </source>
</evidence>
<dbReference type="GO" id="GO:0004673">
    <property type="term" value="F:protein histidine kinase activity"/>
    <property type="evidence" value="ECO:0007669"/>
    <property type="project" value="UniProtKB-EC"/>
</dbReference>
<dbReference type="CDD" id="cd00130">
    <property type="entry name" value="PAS"/>
    <property type="match status" value="2"/>
</dbReference>
<proteinExistence type="predicted"/>
<keyword evidence="5" id="KW-0285">Flavoprotein</keyword>
<keyword evidence="8" id="KW-0677">Repeat</keyword>
<evidence type="ECO:0000256" key="5">
    <source>
        <dbReference type="ARBA" id="ARBA00022630"/>
    </source>
</evidence>
<dbReference type="InterPro" id="IPR000014">
    <property type="entry name" value="PAS"/>
</dbReference>
<dbReference type="InterPro" id="IPR000700">
    <property type="entry name" value="PAS-assoc_C"/>
</dbReference>
<dbReference type="PANTHER" id="PTHR41523">
    <property type="entry name" value="TWO-COMPONENT SYSTEM SENSOR PROTEIN"/>
    <property type="match status" value="1"/>
</dbReference>
<evidence type="ECO:0000256" key="6">
    <source>
        <dbReference type="ARBA" id="ARBA00022643"/>
    </source>
</evidence>
<keyword evidence="16" id="KW-1185">Reference proteome</keyword>
<dbReference type="AlphaFoldDB" id="A0A0S3PV63"/>
<dbReference type="EMBL" id="AP014946">
    <property type="protein sequence ID" value="BAT59819.1"/>
    <property type="molecule type" value="Genomic_DNA"/>
</dbReference>
<keyword evidence="12" id="KW-0843">Virulence</keyword>
<keyword evidence="10 15" id="KW-0418">Kinase</keyword>
<name>A0A0S3PV63_9BRAD</name>
<dbReference type="NCBIfam" id="TIGR00229">
    <property type="entry name" value="sensory_box"/>
    <property type="match status" value="1"/>
</dbReference>
<accession>A0A0S3PV63</accession>
<dbReference type="SUPFAM" id="SSF55874">
    <property type="entry name" value="ATPase domain of HSP90 chaperone/DNA topoisomerase II/histidine kinase"/>
    <property type="match status" value="1"/>
</dbReference>
<dbReference type="Gene3D" id="3.30.450.20">
    <property type="entry name" value="PAS domain"/>
    <property type="match status" value="2"/>
</dbReference>
<dbReference type="InterPro" id="IPR036890">
    <property type="entry name" value="HATPase_C_sf"/>
</dbReference>
<evidence type="ECO:0000256" key="10">
    <source>
        <dbReference type="ARBA" id="ARBA00022777"/>
    </source>
</evidence>
<evidence type="ECO:0000256" key="9">
    <source>
        <dbReference type="ARBA" id="ARBA00022741"/>
    </source>
</evidence>
<dbReference type="KEGG" id="vgo:GJW-30_1_02353"/>
<keyword evidence="11" id="KW-0067">ATP-binding</keyword>
<evidence type="ECO:0000256" key="13">
    <source>
        <dbReference type="SAM" id="Coils"/>
    </source>
</evidence>
<dbReference type="Proteomes" id="UP000236884">
    <property type="component" value="Chromosome"/>
</dbReference>
<evidence type="ECO:0000256" key="12">
    <source>
        <dbReference type="ARBA" id="ARBA00023026"/>
    </source>
</evidence>
<keyword evidence="4" id="KW-0597">Phosphoprotein</keyword>
<reference evidence="15 16" key="1">
    <citation type="submission" date="2015-08" db="EMBL/GenBank/DDBJ databases">
        <title>Investigation of the bacterial diversity of lava forest soil.</title>
        <authorList>
            <person name="Lee J.S."/>
        </authorList>
    </citation>
    <scope>NUCLEOTIDE SEQUENCE [LARGE SCALE GENOMIC DNA]</scope>
    <source>
        <strain evidence="15 16">GJW-30</strain>
    </source>
</reference>
<keyword evidence="9" id="KW-0547">Nucleotide-binding</keyword>
<dbReference type="SUPFAM" id="SSF55785">
    <property type="entry name" value="PYP-like sensor domain (PAS domain)"/>
    <property type="match status" value="2"/>
</dbReference>
<feature type="domain" description="PAC" evidence="14">
    <location>
        <begin position="278"/>
        <end position="331"/>
    </location>
</feature>
<dbReference type="InterPro" id="IPR013656">
    <property type="entry name" value="PAS_4"/>
</dbReference>
<keyword evidence="6" id="KW-0288">FMN</keyword>
<feature type="coiled-coil region" evidence="13">
    <location>
        <begin position="36"/>
        <end position="84"/>
    </location>
</feature>
<dbReference type="Pfam" id="PF07536">
    <property type="entry name" value="HWE_HK"/>
    <property type="match status" value="1"/>
</dbReference>
<dbReference type="EC" id="2.7.13.3" evidence="2"/>
<dbReference type="InterPro" id="IPR011102">
    <property type="entry name" value="Sig_transdc_His_kinase_HWE"/>
</dbReference>
<dbReference type="GO" id="GO:0005524">
    <property type="term" value="F:ATP binding"/>
    <property type="evidence" value="ECO:0007669"/>
    <property type="project" value="UniProtKB-KW"/>
</dbReference>
<dbReference type="SMART" id="SM00911">
    <property type="entry name" value="HWE_HK"/>
    <property type="match status" value="1"/>
</dbReference>
<evidence type="ECO:0000256" key="7">
    <source>
        <dbReference type="ARBA" id="ARBA00022679"/>
    </source>
</evidence>
<dbReference type="Pfam" id="PF08448">
    <property type="entry name" value="PAS_4"/>
    <property type="match status" value="2"/>
</dbReference>
<comment type="catalytic activity">
    <reaction evidence="1">
        <text>ATP + protein L-histidine = ADP + protein N-phospho-L-histidine.</text>
        <dbReference type="EC" id="2.7.13.3"/>
    </reaction>
</comment>
<protein>
    <recommendedName>
        <fullName evidence="3">Blue-light-activated histidine kinase</fullName>
        <ecNumber evidence="2">2.7.13.3</ecNumber>
    </recommendedName>
</protein>
<evidence type="ECO:0000256" key="4">
    <source>
        <dbReference type="ARBA" id="ARBA00022553"/>
    </source>
</evidence>
<keyword evidence="7 15" id="KW-0808">Transferase</keyword>
<organism evidence="15 16">
    <name type="scientific">Variibacter gotjawalensis</name>
    <dbReference type="NCBI Taxonomy" id="1333996"/>
    <lineage>
        <taxon>Bacteria</taxon>
        <taxon>Pseudomonadati</taxon>
        <taxon>Pseudomonadota</taxon>
        <taxon>Alphaproteobacteria</taxon>
        <taxon>Hyphomicrobiales</taxon>
        <taxon>Nitrobacteraceae</taxon>
        <taxon>Variibacter</taxon>
    </lineage>
</organism>
<evidence type="ECO:0000256" key="2">
    <source>
        <dbReference type="ARBA" id="ARBA00012438"/>
    </source>
</evidence>
<dbReference type="PROSITE" id="PS50113">
    <property type="entry name" value="PAC"/>
    <property type="match status" value="1"/>
</dbReference>
<evidence type="ECO:0000256" key="1">
    <source>
        <dbReference type="ARBA" id="ARBA00000085"/>
    </source>
</evidence>
<evidence type="ECO:0000313" key="16">
    <source>
        <dbReference type="Proteomes" id="UP000236884"/>
    </source>
</evidence>
<evidence type="ECO:0000256" key="3">
    <source>
        <dbReference type="ARBA" id="ARBA00021740"/>
    </source>
</evidence>
<evidence type="ECO:0000256" key="8">
    <source>
        <dbReference type="ARBA" id="ARBA00022737"/>
    </source>
</evidence>
<dbReference type="Gene3D" id="3.30.565.10">
    <property type="entry name" value="Histidine kinase-like ATPase, C-terminal domain"/>
    <property type="match status" value="1"/>
</dbReference>
<evidence type="ECO:0000256" key="11">
    <source>
        <dbReference type="ARBA" id="ARBA00022840"/>
    </source>
</evidence>
<dbReference type="InterPro" id="IPR035965">
    <property type="entry name" value="PAS-like_dom_sf"/>
</dbReference>
<evidence type="ECO:0000259" key="14">
    <source>
        <dbReference type="PROSITE" id="PS50113"/>
    </source>
</evidence>